<accession>A0ACA9RYY9</accession>
<proteinExistence type="predicted"/>
<feature type="non-terminal residue" evidence="1">
    <location>
        <position position="1"/>
    </location>
</feature>
<keyword evidence="2" id="KW-1185">Reference proteome</keyword>
<dbReference type="EMBL" id="CAJVQC010075920">
    <property type="protein sequence ID" value="CAG8814243.1"/>
    <property type="molecule type" value="Genomic_DNA"/>
</dbReference>
<dbReference type="Proteomes" id="UP000789920">
    <property type="component" value="Unassembled WGS sequence"/>
</dbReference>
<gene>
    <name evidence="1" type="ORF">RPERSI_LOCUS23947</name>
</gene>
<organism evidence="1 2">
    <name type="scientific">Racocetra persica</name>
    <dbReference type="NCBI Taxonomy" id="160502"/>
    <lineage>
        <taxon>Eukaryota</taxon>
        <taxon>Fungi</taxon>
        <taxon>Fungi incertae sedis</taxon>
        <taxon>Mucoromycota</taxon>
        <taxon>Glomeromycotina</taxon>
        <taxon>Glomeromycetes</taxon>
        <taxon>Diversisporales</taxon>
        <taxon>Gigasporaceae</taxon>
        <taxon>Racocetra</taxon>
    </lineage>
</organism>
<name>A0ACA9RYY9_9GLOM</name>
<evidence type="ECO:0000313" key="2">
    <source>
        <dbReference type="Proteomes" id="UP000789920"/>
    </source>
</evidence>
<comment type="caution">
    <text evidence="1">The sequence shown here is derived from an EMBL/GenBank/DDBJ whole genome shotgun (WGS) entry which is preliminary data.</text>
</comment>
<reference evidence="1" key="1">
    <citation type="submission" date="2021-06" db="EMBL/GenBank/DDBJ databases">
        <authorList>
            <person name="Kallberg Y."/>
            <person name="Tangrot J."/>
            <person name="Rosling A."/>
        </authorList>
    </citation>
    <scope>NUCLEOTIDE SEQUENCE</scope>
    <source>
        <strain evidence="1">MA461A</strain>
    </source>
</reference>
<sequence length="78" mass="9406">SWINNFIMQDLNKELQEREQQIALLKRQLYILSSKFRQCEKHDEDPEYTQRYLESKTECHDCAGDKLVNKEKEIETNA</sequence>
<protein>
    <submittedName>
        <fullName evidence="1">5225_t:CDS:1</fullName>
    </submittedName>
</protein>
<evidence type="ECO:0000313" key="1">
    <source>
        <dbReference type="EMBL" id="CAG8814243.1"/>
    </source>
</evidence>